<sequence length="80" mass="9357">MFRLLLTIILIALVVSLPKRIKTHKNISKILYINEDIEEVNIKEPVEENYEEYLDTEEIIDDATADEEAERLLEEIKNGI</sequence>
<protein>
    <submittedName>
        <fullName evidence="1">Uncharacterized protein</fullName>
    </submittedName>
</protein>
<gene>
    <name evidence="1" type="ORF">CPLFYP93_02474</name>
</gene>
<dbReference type="RefSeq" id="WP_156561837.1">
    <property type="nucleotide sequence ID" value="NZ_CACRTV010000057.1"/>
</dbReference>
<organism evidence="1">
    <name type="scientific">Clostridium paraputrificum</name>
    <dbReference type="NCBI Taxonomy" id="29363"/>
    <lineage>
        <taxon>Bacteria</taxon>
        <taxon>Bacillati</taxon>
        <taxon>Bacillota</taxon>
        <taxon>Clostridia</taxon>
        <taxon>Eubacteriales</taxon>
        <taxon>Clostridiaceae</taxon>
        <taxon>Clostridium</taxon>
    </lineage>
</organism>
<name>A0A6N3FBQ6_9CLOT</name>
<dbReference type="AlphaFoldDB" id="A0A6N3FBQ6"/>
<dbReference type="EMBL" id="CACRTV010000057">
    <property type="protein sequence ID" value="VYU49336.1"/>
    <property type="molecule type" value="Genomic_DNA"/>
</dbReference>
<accession>A0A6N3FBQ6</accession>
<evidence type="ECO:0000313" key="1">
    <source>
        <dbReference type="EMBL" id="VYU49336.1"/>
    </source>
</evidence>
<reference evidence="1" key="1">
    <citation type="submission" date="2019-11" db="EMBL/GenBank/DDBJ databases">
        <authorList>
            <person name="Feng L."/>
        </authorList>
    </citation>
    <scope>NUCLEOTIDE SEQUENCE</scope>
    <source>
        <strain evidence="1">CParaputrificumLFYP93</strain>
    </source>
</reference>
<proteinExistence type="predicted"/>